<organism evidence="2 3">
    <name type="scientific">Periconia macrospinosa</name>
    <dbReference type="NCBI Taxonomy" id="97972"/>
    <lineage>
        <taxon>Eukaryota</taxon>
        <taxon>Fungi</taxon>
        <taxon>Dikarya</taxon>
        <taxon>Ascomycota</taxon>
        <taxon>Pezizomycotina</taxon>
        <taxon>Dothideomycetes</taxon>
        <taxon>Pleosporomycetidae</taxon>
        <taxon>Pleosporales</taxon>
        <taxon>Massarineae</taxon>
        <taxon>Periconiaceae</taxon>
        <taxon>Periconia</taxon>
    </lineage>
</organism>
<name>A0A2V1D2S8_9PLEO</name>
<dbReference type="SUPFAM" id="SSF158634">
    <property type="entry name" value="RPA2825-like"/>
    <property type="match status" value="1"/>
</dbReference>
<gene>
    <name evidence="2" type="ORF">DM02DRAFT_620017</name>
</gene>
<dbReference type="EMBL" id="KZ805695">
    <property type="protein sequence ID" value="PVH92321.1"/>
    <property type="molecule type" value="Genomic_DNA"/>
</dbReference>
<dbReference type="AlphaFoldDB" id="A0A2V1D2S8"/>
<protein>
    <submittedName>
        <fullName evidence="2">Uncharacterized protein</fullName>
    </submittedName>
</protein>
<accession>A0A2V1D2S8</accession>
<reference evidence="2 3" key="1">
    <citation type="journal article" date="2018" name="Sci. Rep.">
        <title>Comparative genomics provides insights into the lifestyle and reveals functional heterogeneity of dark septate endophytic fungi.</title>
        <authorList>
            <person name="Knapp D.G."/>
            <person name="Nemeth J.B."/>
            <person name="Barry K."/>
            <person name="Hainaut M."/>
            <person name="Henrissat B."/>
            <person name="Johnson J."/>
            <person name="Kuo A."/>
            <person name="Lim J.H.P."/>
            <person name="Lipzen A."/>
            <person name="Nolan M."/>
            <person name="Ohm R.A."/>
            <person name="Tamas L."/>
            <person name="Grigoriev I.V."/>
            <person name="Spatafora J.W."/>
            <person name="Nagy L.G."/>
            <person name="Kovacs G.M."/>
        </authorList>
    </citation>
    <scope>NUCLEOTIDE SEQUENCE [LARGE SCALE GENOMIC DNA]</scope>
    <source>
        <strain evidence="2 3">DSE2036</strain>
    </source>
</reference>
<dbReference type="Proteomes" id="UP000244855">
    <property type="component" value="Unassembled WGS sequence"/>
</dbReference>
<keyword evidence="3" id="KW-1185">Reference proteome</keyword>
<dbReference type="OrthoDB" id="3786820at2759"/>
<proteinExistence type="predicted"/>
<feature type="region of interest" description="Disordered" evidence="1">
    <location>
        <begin position="1"/>
        <end position="23"/>
    </location>
</feature>
<evidence type="ECO:0000313" key="2">
    <source>
        <dbReference type="EMBL" id="PVH92321.1"/>
    </source>
</evidence>
<evidence type="ECO:0000256" key="1">
    <source>
        <dbReference type="SAM" id="MobiDB-lite"/>
    </source>
</evidence>
<sequence length="295" mass="33054">MGGNSSTPIKEEEKAVSQGPVIPDLGNDPFAWTKHPECIQLVEQLRAESPEIRKLNDEQMGNALIITQSCADAGSDSRRLAEVFVVTCQAESSLTNTEKEHPRSSEIGLAQQNKLFGQRDSKGYWKQYLSKEERLDPKASAMRSHRILNKEQKGDSDWRYKELGQTCYDLQRCEPEHESIYSDPARIEVAEILARTFYPNQSSMLDNSSPRPGNDNHSTATKFSESLHQSFAVRCSKEPQYTGPVDPISVVDQCKVMGLDSSFKSRAELGQERGISGNPGSTEFNLGLLNELRRR</sequence>
<evidence type="ECO:0000313" key="3">
    <source>
        <dbReference type="Proteomes" id="UP000244855"/>
    </source>
</evidence>